<evidence type="ECO:0000256" key="8">
    <source>
        <dbReference type="ARBA" id="ARBA00022927"/>
    </source>
</evidence>
<dbReference type="GO" id="GO:0008289">
    <property type="term" value="F:lipid binding"/>
    <property type="evidence" value="ECO:0007669"/>
    <property type="project" value="UniProtKB-KW"/>
</dbReference>
<feature type="non-terminal residue" evidence="19">
    <location>
        <position position="1"/>
    </location>
</feature>
<dbReference type="Pfam" id="PF01217">
    <property type="entry name" value="Clat_adaptor_s"/>
    <property type="match status" value="1"/>
</dbReference>
<evidence type="ECO:0000256" key="7">
    <source>
        <dbReference type="ARBA" id="ARBA00022583"/>
    </source>
</evidence>
<feature type="binding site" evidence="17">
    <location>
        <position position="311"/>
    </location>
    <ligand>
        <name>a 1,2-diacyl-sn-glycero-3-phospho-(1D-myo-inositol-3,4,5-trisphosphate)</name>
        <dbReference type="ChEBI" id="CHEBI:57836"/>
    </ligand>
</feature>
<dbReference type="OrthoDB" id="10259133at2759"/>
<dbReference type="Pfam" id="PF00928">
    <property type="entry name" value="Adap_comp_sub"/>
    <property type="match status" value="2"/>
</dbReference>
<evidence type="ECO:0000256" key="3">
    <source>
        <dbReference type="ARBA" id="ARBA00005324"/>
    </source>
</evidence>
<dbReference type="Proteomes" id="UP000437017">
    <property type="component" value="Unassembled WGS sequence"/>
</dbReference>
<dbReference type="InterPro" id="IPR050431">
    <property type="entry name" value="Adaptor_comp_med_subunit"/>
</dbReference>
<evidence type="ECO:0000256" key="9">
    <source>
        <dbReference type="ARBA" id="ARBA00023121"/>
    </source>
</evidence>
<organism evidence="19 20">
    <name type="scientific">Balaenoptera physalus</name>
    <name type="common">Fin whale</name>
    <name type="synonym">Balaena physalus</name>
    <dbReference type="NCBI Taxonomy" id="9770"/>
    <lineage>
        <taxon>Eukaryota</taxon>
        <taxon>Metazoa</taxon>
        <taxon>Chordata</taxon>
        <taxon>Craniata</taxon>
        <taxon>Vertebrata</taxon>
        <taxon>Euteleostomi</taxon>
        <taxon>Mammalia</taxon>
        <taxon>Eutheria</taxon>
        <taxon>Laurasiatheria</taxon>
        <taxon>Artiodactyla</taxon>
        <taxon>Whippomorpha</taxon>
        <taxon>Cetacea</taxon>
        <taxon>Mysticeti</taxon>
        <taxon>Balaenopteridae</taxon>
        <taxon>Balaenoptera</taxon>
    </lineage>
</organism>
<dbReference type="InterPro" id="IPR022775">
    <property type="entry name" value="AP_mu_sigma_su"/>
</dbReference>
<evidence type="ECO:0000256" key="4">
    <source>
        <dbReference type="ARBA" id="ARBA00013440"/>
    </source>
</evidence>
<dbReference type="GO" id="GO:0031623">
    <property type="term" value="P:receptor internalization"/>
    <property type="evidence" value="ECO:0007669"/>
    <property type="project" value="UniProtKB-ARBA"/>
</dbReference>
<keyword evidence="20" id="KW-1185">Reference proteome</keyword>
<dbReference type="FunFam" id="3.30.450.60:FF:000002">
    <property type="entry name" value="AP-2 complex subunit mu, putative"/>
    <property type="match status" value="1"/>
</dbReference>
<feature type="binding site" evidence="17">
    <location>
        <position position="322"/>
    </location>
    <ligand>
        <name>a 1,2-diacyl-sn-glycero-3-phospho-(1D-myo-inositol-3,4,5-trisphosphate)</name>
        <dbReference type="ChEBI" id="CHEBI:57836"/>
    </ligand>
</feature>
<keyword evidence="11" id="KW-0168">Coated pit</keyword>
<dbReference type="FunFam" id="2.60.40.1170:FF:000008">
    <property type="entry name" value="AP-2 complex subunit mu isoform 2"/>
    <property type="match status" value="1"/>
</dbReference>
<dbReference type="PROSITE" id="PS51072">
    <property type="entry name" value="MHD"/>
    <property type="match status" value="1"/>
</dbReference>
<evidence type="ECO:0000259" key="18">
    <source>
        <dbReference type="PROSITE" id="PS51072"/>
    </source>
</evidence>
<evidence type="ECO:0000313" key="19">
    <source>
        <dbReference type="EMBL" id="KAB0391126.1"/>
    </source>
</evidence>
<dbReference type="InterPro" id="IPR011012">
    <property type="entry name" value="Longin-like_dom_sf"/>
</dbReference>
<dbReference type="SUPFAM" id="SSF49447">
    <property type="entry name" value="Second domain of Mu2 adaptin subunit (ap50) of ap2 adaptor"/>
    <property type="match status" value="1"/>
</dbReference>
<dbReference type="InterPro" id="IPR001392">
    <property type="entry name" value="Clathrin_mu"/>
</dbReference>
<proteinExistence type="inferred from homology"/>
<dbReference type="EMBL" id="SGJD01004771">
    <property type="protein sequence ID" value="KAB0391126.1"/>
    <property type="molecule type" value="Genomic_DNA"/>
</dbReference>
<feature type="binding site" evidence="17">
    <location>
        <position position="313"/>
    </location>
    <ligand>
        <name>a 1,2-diacyl-sn-glycero-3-phospho-(1D-myo-inositol-3,4,5-trisphosphate)</name>
        <dbReference type="ChEBI" id="CHEBI:57836"/>
    </ligand>
</feature>
<dbReference type="CDD" id="cd09251">
    <property type="entry name" value="AP-2_Mu2_Cterm"/>
    <property type="match status" value="1"/>
</dbReference>
<evidence type="ECO:0000313" key="20">
    <source>
        <dbReference type="Proteomes" id="UP000437017"/>
    </source>
</evidence>
<gene>
    <name evidence="19" type="ORF">E2I00_002190</name>
</gene>
<dbReference type="SUPFAM" id="SSF64356">
    <property type="entry name" value="SNARE-like"/>
    <property type="match status" value="1"/>
</dbReference>
<feature type="binding site" evidence="17">
    <location>
        <position position="309"/>
    </location>
    <ligand>
        <name>a 1,2-diacyl-sn-glycero-3-phospho-(1D-myo-inositol-3,4,5-trisphosphate)</name>
        <dbReference type="ChEBI" id="CHEBI:57836"/>
    </ligand>
</feature>
<dbReference type="GO" id="GO:0006886">
    <property type="term" value="P:intracellular protein transport"/>
    <property type="evidence" value="ECO:0007669"/>
    <property type="project" value="InterPro"/>
</dbReference>
<evidence type="ECO:0000256" key="16">
    <source>
        <dbReference type="ARBA" id="ARBA00032740"/>
    </source>
</evidence>
<evidence type="ECO:0000256" key="11">
    <source>
        <dbReference type="ARBA" id="ARBA00023176"/>
    </source>
</evidence>
<sequence>LFIYNHKGEVLISRVYRDDIGRNAVDAFRVNVIHARQQVRSPVTNIARTSFFHVKRSNIWLAAVTKQNVNAAMVFEFLYKMCDVMAAYFGKISEENIKNNFVLIYELLDEILDFGYPQNSETGALKTFITQQGIKSQTKEEQSQITSQVTGQIGWRREGIKYRRNELFLDVLESVNLLMSPQGQVLSAHVSGRVVMKSYLSGMPECKFGMNDKIVIEKQGKGTADETSKSGKQSIAIDDCTFHQCVRLSKFDSERSISFIPPDGEFELMRYRTTKDIILPFRVIPLVREVRIPTPLNTSGVQVICMKGKAKYKASENAIVWKIKRMAGMKESQISAEIELLPTNDKKKWARPPISMNFEVPFAPSGLKVRYLKVFEPKLNYSDHDVIKWVRYIGRSGIYETRC</sequence>
<keyword evidence="7" id="KW-0254">Endocytosis</keyword>
<dbReference type="InterPro" id="IPR036168">
    <property type="entry name" value="AP2_Mu_C_sf"/>
</dbReference>
<evidence type="ECO:0000256" key="6">
    <source>
        <dbReference type="ARBA" id="ARBA00022475"/>
    </source>
</evidence>
<dbReference type="GO" id="GO:0045202">
    <property type="term" value="C:synapse"/>
    <property type="evidence" value="ECO:0007669"/>
    <property type="project" value="GOC"/>
</dbReference>
<evidence type="ECO:0000256" key="14">
    <source>
        <dbReference type="ARBA" id="ARBA00031495"/>
    </source>
</evidence>
<evidence type="ECO:0000256" key="1">
    <source>
        <dbReference type="ARBA" id="ARBA00004236"/>
    </source>
</evidence>
<dbReference type="PROSITE" id="PS00990">
    <property type="entry name" value="CLAT_ADAPTOR_M_1"/>
    <property type="match status" value="1"/>
</dbReference>
<dbReference type="InterPro" id="IPR043512">
    <property type="entry name" value="Mu2_C"/>
</dbReference>
<evidence type="ECO:0000256" key="13">
    <source>
        <dbReference type="ARBA" id="ARBA00031290"/>
    </source>
</evidence>
<comment type="caution">
    <text evidence="19">The sequence shown here is derived from an EMBL/GenBank/DDBJ whole genome shotgun (WGS) entry which is preliminary data.</text>
</comment>
<keyword evidence="8" id="KW-0653">Protein transport</keyword>
<keyword evidence="6" id="KW-1003">Cell membrane</keyword>
<evidence type="ECO:0000256" key="10">
    <source>
        <dbReference type="ARBA" id="ARBA00023136"/>
    </source>
</evidence>
<dbReference type="PANTHER" id="PTHR10529">
    <property type="entry name" value="AP COMPLEX SUBUNIT MU"/>
    <property type="match status" value="1"/>
</dbReference>
<accession>A0A643BT13</accession>
<keyword evidence="9 17" id="KW-0446">Lipid-binding</keyword>
<keyword evidence="5" id="KW-0813">Transport</keyword>
<comment type="subcellular location">
    <subcellularLocation>
        <location evidence="1">Cell membrane</location>
    </subcellularLocation>
    <subcellularLocation>
        <location evidence="2">Membrane</location>
        <location evidence="2">Coated pit</location>
        <topology evidence="2">Peripheral membrane protein</topology>
        <orientation evidence="2">Cytoplasmic side</orientation>
    </subcellularLocation>
</comment>
<evidence type="ECO:0000256" key="12">
    <source>
        <dbReference type="ARBA" id="ARBA00030082"/>
    </source>
</evidence>
<dbReference type="Gene3D" id="2.60.40.1170">
    <property type="entry name" value="Mu homology domain, subdomain B"/>
    <property type="match status" value="2"/>
</dbReference>
<dbReference type="PIRSF" id="PIRSF005992">
    <property type="entry name" value="Clathrin_mu"/>
    <property type="match status" value="1"/>
</dbReference>
<dbReference type="AlphaFoldDB" id="A0A643BT13"/>
<evidence type="ECO:0000256" key="2">
    <source>
        <dbReference type="ARBA" id="ARBA00004277"/>
    </source>
</evidence>
<dbReference type="Gene3D" id="3.30.450.60">
    <property type="match status" value="1"/>
</dbReference>
<protein>
    <recommendedName>
        <fullName evidence="4">AP-2 complex subunit mu</fullName>
    </recommendedName>
    <alternativeName>
        <fullName evidence="13">AP-2 mu chain</fullName>
    </alternativeName>
    <alternativeName>
        <fullName evidence="14">Clathrin assembly protein complex 2 mu medium chain</fullName>
    </alternativeName>
    <alternativeName>
        <fullName evidence="16">Clathrin coat assembly protein AP50</fullName>
    </alternativeName>
    <alternativeName>
        <fullName evidence="15">Clathrin coat-associated protein AP50</fullName>
    </alternativeName>
    <alternativeName>
        <fullName evidence="12">Plasma membrane adaptor AP-2 50 kDa protein</fullName>
    </alternativeName>
</protein>
<feature type="binding site" evidence="17">
    <location>
        <position position="324"/>
    </location>
    <ligand>
        <name>a 1,2-diacyl-sn-glycero-3-phospho-(1D-myo-inositol-3,4,5-trisphosphate)</name>
        <dbReference type="ChEBI" id="CHEBI:57836"/>
    </ligand>
</feature>
<keyword evidence="10" id="KW-0472">Membrane</keyword>
<evidence type="ECO:0000256" key="17">
    <source>
        <dbReference type="PIRSR" id="PIRSR005992-1"/>
    </source>
</evidence>
<dbReference type="InterPro" id="IPR028565">
    <property type="entry name" value="MHD"/>
</dbReference>
<name>A0A643BT13_BALPH</name>
<feature type="domain" description="MHD" evidence="18">
    <location>
        <begin position="164"/>
        <end position="402"/>
    </location>
</feature>
<dbReference type="GO" id="GO:0030122">
    <property type="term" value="C:AP-2 adaptor complex"/>
    <property type="evidence" value="ECO:0007669"/>
    <property type="project" value="UniProtKB-ARBA"/>
</dbReference>
<reference evidence="19 20" key="1">
    <citation type="journal article" date="2019" name="PLoS ONE">
        <title>Genomic analyses reveal an absence of contemporary introgressive admixture between fin whales and blue whales, despite known hybrids.</title>
        <authorList>
            <person name="Westbury M.V."/>
            <person name="Petersen B."/>
            <person name="Lorenzen E.D."/>
        </authorList>
    </citation>
    <scope>NUCLEOTIDE SEQUENCE [LARGE SCALE GENOMIC DNA]</scope>
    <source>
        <strain evidence="19">FinWhale-01</strain>
    </source>
</reference>
<dbReference type="InterPro" id="IPR018240">
    <property type="entry name" value="Clathrin_mu_CS"/>
</dbReference>
<dbReference type="GO" id="GO:0099003">
    <property type="term" value="P:vesicle-mediated transport in synapse"/>
    <property type="evidence" value="ECO:0007669"/>
    <property type="project" value="UniProtKB-ARBA"/>
</dbReference>
<dbReference type="CDD" id="cd14836">
    <property type="entry name" value="AP2_Mu_N"/>
    <property type="match status" value="1"/>
</dbReference>
<dbReference type="PRINTS" id="PR00314">
    <property type="entry name" value="CLATHRINADPT"/>
</dbReference>
<dbReference type="InterPro" id="IPR043532">
    <property type="entry name" value="AP2_Mu_N"/>
</dbReference>
<evidence type="ECO:0000256" key="5">
    <source>
        <dbReference type="ARBA" id="ARBA00022448"/>
    </source>
</evidence>
<comment type="similarity">
    <text evidence="3">Belongs to the adaptor complexes medium subunit family.</text>
</comment>
<evidence type="ECO:0000256" key="15">
    <source>
        <dbReference type="ARBA" id="ARBA00032737"/>
    </source>
</evidence>
<dbReference type="PROSITE" id="PS00991">
    <property type="entry name" value="CLAT_ADAPTOR_M_2"/>
    <property type="match status" value="1"/>
</dbReference>